<evidence type="ECO:0000313" key="17">
    <source>
        <dbReference type="Proteomes" id="UP001324115"/>
    </source>
</evidence>
<feature type="domain" description="Disease resistance R13L4/SHOC-2-like LRR" evidence="15">
    <location>
        <begin position="236"/>
        <end position="365"/>
    </location>
</feature>
<keyword evidence="17" id="KW-1185">Reference proteome</keyword>
<reference evidence="16 17" key="1">
    <citation type="journal article" date="2023" name="G3 (Bethesda)">
        <title>A haplotype-resolved chromosome-scale genome for Quercus rubra L. provides insights into the genetics of adaptive traits for red oak species.</title>
        <authorList>
            <person name="Kapoor B."/>
            <person name="Jenkins J."/>
            <person name="Schmutz J."/>
            <person name="Zhebentyayeva T."/>
            <person name="Kuelheim C."/>
            <person name="Coggeshall M."/>
            <person name="Heim C."/>
            <person name="Lasky J.R."/>
            <person name="Leites L."/>
            <person name="Islam-Faridi N."/>
            <person name="Romero-Severson J."/>
            <person name="DeLeo V.L."/>
            <person name="Lucas S.M."/>
            <person name="Lazic D."/>
            <person name="Gailing O."/>
            <person name="Carlson J."/>
            <person name="Staton M."/>
        </authorList>
    </citation>
    <scope>NUCLEOTIDE SEQUENCE [LARGE SCALE GENOMIC DNA]</scope>
    <source>
        <strain evidence="16">Pseudo-F2</strain>
    </source>
</reference>
<keyword evidence="11" id="KW-0325">Glycoprotein</keyword>
<evidence type="ECO:0000256" key="10">
    <source>
        <dbReference type="ARBA" id="ARBA00023170"/>
    </source>
</evidence>
<dbReference type="InterPro" id="IPR003591">
    <property type="entry name" value="Leu-rich_rpt_typical-subtyp"/>
</dbReference>
<evidence type="ECO:0000256" key="3">
    <source>
        <dbReference type="ARBA" id="ARBA00022475"/>
    </source>
</evidence>
<dbReference type="InterPro" id="IPR046956">
    <property type="entry name" value="RLP23-like"/>
</dbReference>
<feature type="signal peptide" evidence="13">
    <location>
        <begin position="1"/>
        <end position="25"/>
    </location>
</feature>
<dbReference type="Pfam" id="PF13855">
    <property type="entry name" value="LRR_8"/>
    <property type="match status" value="1"/>
</dbReference>
<evidence type="ECO:0000256" key="6">
    <source>
        <dbReference type="ARBA" id="ARBA00022729"/>
    </source>
</evidence>
<sequence>MGSSMRLLISMRLLFFLSIFHYLNSSSSLSTQPACKDFESSAFLQFKQSFKINVSAPSDPSAYPKISSWNSRERNDCCSWDGVLCDRGTGYVIGLDLSSSQLYGSCNSSSSLFHLVYIQKLNLADNDFNYSQIPPSISGQIPPEIFELSNLVSLDLSFNPLKLQKPGLKTVVENYTSLKHLYLSSVNLSSPVPHILANLSSLKSLGLGGCELYSEFPIVQDNENLTGYLPEFHSSNPLRILRLANTGFSGKLPDSIGNLKSLIELNIRSCYFSGLVPTSLGNLTNLTILFLSSNNFLGQIPFSLANLTQLSQLGLSHNSFGAQTLPWLGKQTKLTNLRLANTNLYGDIPSSLKNLTQLTQLTLAGNQLTGQIPPWLGNLTQLTVLDLGTNKFHGSIPQSICRHANLEYLSLASNNLSGRLSGIHLSLPINLTFNASTSKPELLGLNACNLTESPTFLRSQHELMILYLAHNKIQGQIPNWILNIGKQTLLWLDLSSNFLTTFESFNHTPPILLWDSLLHLDLSSNKLPGSLPVPPLSIAQYNVSNNKLTGEISPLFCNLSSIVMLYLSHNLGGMLPKCLKKLSNLVVLNLQNNNFRGILPGIYMEQSRLKAIDVSYNQLEGQVPRSLSNCTMLEILLLGNNPFSDIFPSWLGKLPRLRVLSLQSNGFHSAIGKPESSLDFPKLQIIDVSSNNFTGKLPYEHFQSWTSMKVANLTFDKDNAYMVAVISTPSPYFYYFRSHFSYSLELTNKSIKTLYEKIQDHLVAIDLSSNKFDGEISRIIGNLKGLHLLNISNNILTVLNFPIKFDWVVIMMGYGSGLIIGFVIGHNLTIRKLGRFVKNLRRQ</sequence>
<dbReference type="Pfam" id="PF00560">
    <property type="entry name" value="LRR_1"/>
    <property type="match status" value="2"/>
</dbReference>
<keyword evidence="10" id="KW-0675">Receptor</keyword>
<dbReference type="PANTHER" id="PTHR48061">
    <property type="entry name" value="LEUCINE-RICH REPEAT RECEPTOR PROTEIN KINASE EMS1-LIKE-RELATED"/>
    <property type="match status" value="1"/>
</dbReference>
<evidence type="ECO:0000256" key="12">
    <source>
        <dbReference type="SAM" id="Phobius"/>
    </source>
</evidence>
<keyword evidence="9 12" id="KW-0472">Membrane</keyword>
<comment type="similarity">
    <text evidence="2">Belongs to the RLP family.</text>
</comment>
<accession>A0AAN7FM24</accession>
<comment type="subcellular location">
    <subcellularLocation>
        <location evidence="1">Cell membrane</location>
        <topology evidence="1">Single-pass type I membrane protein</topology>
    </subcellularLocation>
</comment>
<dbReference type="Gene3D" id="3.80.10.10">
    <property type="entry name" value="Ribonuclease Inhibitor"/>
    <property type="match status" value="3"/>
</dbReference>
<dbReference type="GO" id="GO:0005886">
    <property type="term" value="C:plasma membrane"/>
    <property type="evidence" value="ECO:0007669"/>
    <property type="project" value="UniProtKB-SubCell"/>
</dbReference>
<dbReference type="Pfam" id="PF08263">
    <property type="entry name" value="LRRNT_2"/>
    <property type="match status" value="1"/>
</dbReference>
<evidence type="ECO:0000256" key="1">
    <source>
        <dbReference type="ARBA" id="ARBA00004251"/>
    </source>
</evidence>
<gene>
    <name evidence="16" type="ORF">RGQ29_014541</name>
</gene>
<organism evidence="16 17">
    <name type="scientific">Quercus rubra</name>
    <name type="common">Northern red oak</name>
    <name type="synonym">Quercus borealis</name>
    <dbReference type="NCBI Taxonomy" id="3512"/>
    <lineage>
        <taxon>Eukaryota</taxon>
        <taxon>Viridiplantae</taxon>
        <taxon>Streptophyta</taxon>
        <taxon>Embryophyta</taxon>
        <taxon>Tracheophyta</taxon>
        <taxon>Spermatophyta</taxon>
        <taxon>Magnoliopsida</taxon>
        <taxon>eudicotyledons</taxon>
        <taxon>Gunneridae</taxon>
        <taxon>Pentapetalae</taxon>
        <taxon>rosids</taxon>
        <taxon>fabids</taxon>
        <taxon>Fagales</taxon>
        <taxon>Fagaceae</taxon>
        <taxon>Quercus</taxon>
    </lineage>
</organism>
<evidence type="ECO:0000256" key="13">
    <source>
        <dbReference type="SAM" id="SignalP"/>
    </source>
</evidence>
<dbReference type="Pfam" id="PF23598">
    <property type="entry name" value="LRR_14"/>
    <property type="match status" value="1"/>
</dbReference>
<dbReference type="AlphaFoldDB" id="A0AAN7FM24"/>
<evidence type="ECO:0000256" key="7">
    <source>
        <dbReference type="ARBA" id="ARBA00022737"/>
    </source>
</evidence>
<protein>
    <recommendedName>
        <fullName evidence="18">Leucine-rich repeat-containing N-terminal plant-type domain-containing protein</fullName>
    </recommendedName>
</protein>
<evidence type="ECO:0008006" key="18">
    <source>
        <dbReference type="Google" id="ProtNLM"/>
    </source>
</evidence>
<dbReference type="SUPFAM" id="SSF52058">
    <property type="entry name" value="L domain-like"/>
    <property type="match status" value="4"/>
</dbReference>
<evidence type="ECO:0000256" key="9">
    <source>
        <dbReference type="ARBA" id="ARBA00023136"/>
    </source>
</evidence>
<comment type="caution">
    <text evidence="16">The sequence shown here is derived from an EMBL/GenBank/DDBJ whole genome shotgun (WGS) entry which is preliminary data.</text>
</comment>
<keyword evidence="6 13" id="KW-0732">Signal</keyword>
<dbReference type="FunFam" id="3.80.10.10:FF:000041">
    <property type="entry name" value="LRR receptor-like serine/threonine-protein kinase ERECTA"/>
    <property type="match status" value="2"/>
</dbReference>
<dbReference type="SMART" id="SM00369">
    <property type="entry name" value="LRR_TYP"/>
    <property type="match status" value="7"/>
</dbReference>
<keyword evidence="5 12" id="KW-0812">Transmembrane</keyword>
<feature type="transmembrane region" description="Helical" evidence="12">
    <location>
        <begin position="807"/>
        <end position="828"/>
    </location>
</feature>
<dbReference type="InterPro" id="IPR013210">
    <property type="entry name" value="LRR_N_plant-typ"/>
</dbReference>
<dbReference type="Proteomes" id="UP001324115">
    <property type="component" value="Unassembled WGS sequence"/>
</dbReference>
<evidence type="ECO:0000256" key="2">
    <source>
        <dbReference type="ARBA" id="ARBA00009592"/>
    </source>
</evidence>
<keyword evidence="3" id="KW-1003">Cell membrane</keyword>
<dbReference type="EMBL" id="JAXUIC010000003">
    <property type="protein sequence ID" value="KAK4596535.1"/>
    <property type="molecule type" value="Genomic_DNA"/>
</dbReference>
<keyword evidence="4" id="KW-0433">Leucine-rich repeat</keyword>
<dbReference type="InterPro" id="IPR032675">
    <property type="entry name" value="LRR_dom_sf"/>
</dbReference>
<evidence type="ECO:0000313" key="16">
    <source>
        <dbReference type="EMBL" id="KAK4596535.1"/>
    </source>
</evidence>
<dbReference type="InterPro" id="IPR001611">
    <property type="entry name" value="Leu-rich_rpt"/>
</dbReference>
<feature type="domain" description="Leucine-rich repeat-containing N-terminal plant-type" evidence="14">
    <location>
        <begin position="39"/>
        <end position="86"/>
    </location>
</feature>
<evidence type="ECO:0000259" key="14">
    <source>
        <dbReference type="Pfam" id="PF08263"/>
    </source>
</evidence>
<dbReference type="InterPro" id="IPR055414">
    <property type="entry name" value="LRR_R13L4/SHOC2-like"/>
</dbReference>
<evidence type="ECO:0000259" key="15">
    <source>
        <dbReference type="Pfam" id="PF23598"/>
    </source>
</evidence>
<dbReference type="PANTHER" id="PTHR48061:SF12">
    <property type="entry name" value="DISEASE RESISTANCE LIKE PROTEIN"/>
    <property type="match status" value="1"/>
</dbReference>
<evidence type="ECO:0000256" key="8">
    <source>
        <dbReference type="ARBA" id="ARBA00022989"/>
    </source>
</evidence>
<feature type="chain" id="PRO_5043002999" description="Leucine-rich repeat-containing N-terminal plant-type domain-containing protein" evidence="13">
    <location>
        <begin position="26"/>
        <end position="843"/>
    </location>
</feature>
<keyword evidence="7" id="KW-0677">Repeat</keyword>
<name>A0AAN7FM24_QUERU</name>
<evidence type="ECO:0000256" key="4">
    <source>
        <dbReference type="ARBA" id="ARBA00022614"/>
    </source>
</evidence>
<keyword evidence="8 12" id="KW-1133">Transmembrane helix</keyword>
<evidence type="ECO:0000256" key="11">
    <source>
        <dbReference type="ARBA" id="ARBA00023180"/>
    </source>
</evidence>
<evidence type="ECO:0000256" key="5">
    <source>
        <dbReference type="ARBA" id="ARBA00022692"/>
    </source>
</evidence>
<proteinExistence type="inferred from homology"/>